<evidence type="ECO:0000256" key="5">
    <source>
        <dbReference type="ARBA" id="ARBA00022862"/>
    </source>
</evidence>
<comment type="function">
    <text evidence="1">Thiol-specific peroxidase that catalyzes the reduction of hydrogen peroxide and organic hydroperoxides to water and alcohols, respectively. Plays a role in cell protection against oxidative stress by detoxifying peroxides and as sensor of hydrogen peroxide-mediated signaling events.</text>
</comment>
<evidence type="ECO:0000259" key="14">
    <source>
        <dbReference type="PROSITE" id="PS51352"/>
    </source>
</evidence>
<dbReference type="PANTHER" id="PTHR42801:SF4">
    <property type="entry name" value="AHPC_TSA FAMILY PROTEIN"/>
    <property type="match status" value="1"/>
</dbReference>
<dbReference type="InterPro" id="IPR024706">
    <property type="entry name" value="Peroxiredoxin_AhpC-typ"/>
</dbReference>
<dbReference type="KEGG" id="fpf:DCC35_14625"/>
<keyword evidence="4" id="KW-0575">Peroxidase</keyword>
<dbReference type="PANTHER" id="PTHR42801">
    <property type="entry name" value="THIOREDOXIN-DEPENDENT PEROXIDE REDUCTASE"/>
    <property type="match status" value="1"/>
</dbReference>
<dbReference type="InterPro" id="IPR000866">
    <property type="entry name" value="AhpC/TSA"/>
</dbReference>
<dbReference type="PIRSF" id="PIRSF000239">
    <property type="entry name" value="AHPC"/>
    <property type="match status" value="1"/>
</dbReference>
<dbReference type="GO" id="GO:0008379">
    <property type="term" value="F:thioredoxin peroxidase activity"/>
    <property type="evidence" value="ECO:0007669"/>
    <property type="project" value="TreeGrafter"/>
</dbReference>
<dbReference type="PROSITE" id="PS51352">
    <property type="entry name" value="THIOREDOXIN_2"/>
    <property type="match status" value="1"/>
</dbReference>
<comment type="similarity">
    <text evidence="10">Belongs to the peroxiredoxin family. BCP/PrxQ subfamily.</text>
</comment>
<dbReference type="EC" id="1.11.1.24" evidence="3"/>
<dbReference type="SUPFAM" id="SSF52833">
    <property type="entry name" value="Thioredoxin-like"/>
    <property type="match status" value="1"/>
</dbReference>
<feature type="domain" description="Thioredoxin" evidence="14">
    <location>
        <begin position="3"/>
        <end position="152"/>
    </location>
</feature>
<name>A0A4D7K9A2_9BACT</name>
<keyword evidence="16" id="KW-1185">Reference proteome</keyword>
<accession>A0A4D7K9A2</accession>
<dbReference type="GO" id="GO:0045454">
    <property type="term" value="P:cell redox homeostasis"/>
    <property type="evidence" value="ECO:0007669"/>
    <property type="project" value="TreeGrafter"/>
</dbReference>
<reference evidence="15 16" key="1">
    <citation type="submission" date="2018-04" db="EMBL/GenBank/DDBJ databases">
        <title>Complete genome uncultured novel isolate.</title>
        <authorList>
            <person name="Merlino G."/>
        </authorList>
    </citation>
    <scope>NUCLEOTIDE SEQUENCE [LARGE SCALE GENOMIC DNA]</scope>
    <source>
        <strain evidence="16">R1DC9</strain>
    </source>
</reference>
<comment type="subunit">
    <text evidence="2">Monomer.</text>
</comment>
<keyword evidence="6" id="KW-0560">Oxidoreductase</keyword>
<proteinExistence type="inferred from homology"/>
<dbReference type="GO" id="GO:0034599">
    <property type="term" value="P:cellular response to oxidative stress"/>
    <property type="evidence" value="ECO:0007669"/>
    <property type="project" value="TreeGrafter"/>
</dbReference>
<gene>
    <name evidence="15" type="ORF">DCC35_14625</name>
</gene>
<sequence length="154" mass="17846">MPLKQGTKAPVFSLASTAGNLFSLEETLKGKPCILFFYPKDFTPGCTKEACSFRDEFEYFSSVEIPVYGISRDELVTHIHFKNKFDLPFDLLADETGKVSKMYRAKVPFLNMTRRITYLLDHDHVIRYSYENMFGAEKHIEEMKRIIAELEVTL</sequence>
<dbReference type="Gene3D" id="3.40.30.10">
    <property type="entry name" value="Glutaredoxin"/>
    <property type="match status" value="1"/>
</dbReference>
<dbReference type="InterPro" id="IPR036249">
    <property type="entry name" value="Thioredoxin-like_sf"/>
</dbReference>
<dbReference type="GO" id="GO:0005737">
    <property type="term" value="C:cytoplasm"/>
    <property type="evidence" value="ECO:0007669"/>
    <property type="project" value="TreeGrafter"/>
</dbReference>
<dbReference type="Pfam" id="PF00578">
    <property type="entry name" value="AhpC-TSA"/>
    <property type="match status" value="1"/>
</dbReference>
<comment type="catalytic activity">
    <reaction evidence="12">
        <text>a hydroperoxide + [thioredoxin]-dithiol = an alcohol + [thioredoxin]-disulfide + H2O</text>
        <dbReference type="Rhea" id="RHEA:62620"/>
        <dbReference type="Rhea" id="RHEA-COMP:10698"/>
        <dbReference type="Rhea" id="RHEA-COMP:10700"/>
        <dbReference type="ChEBI" id="CHEBI:15377"/>
        <dbReference type="ChEBI" id="CHEBI:29950"/>
        <dbReference type="ChEBI" id="CHEBI:30879"/>
        <dbReference type="ChEBI" id="CHEBI:35924"/>
        <dbReference type="ChEBI" id="CHEBI:50058"/>
        <dbReference type="EC" id="1.11.1.24"/>
    </reaction>
</comment>
<dbReference type="AlphaFoldDB" id="A0A4D7K9A2"/>
<evidence type="ECO:0000256" key="6">
    <source>
        <dbReference type="ARBA" id="ARBA00023002"/>
    </source>
</evidence>
<evidence type="ECO:0000313" key="15">
    <source>
        <dbReference type="EMBL" id="QCK15888.1"/>
    </source>
</evidence>
<evidence type="ECO:0000256" key="4">
    <source>
        <dbReference type="ARBA" id="ARBA00022559"/>
    </source>
</evidence>
<evidence type="ECO:0000256" key="10">
    <source>
        <dbReference type="ARBA" id="ARBA00038489"/>
    </source>
</evidence>
<evidence type="ECO:0000256" key="9">
    <source>
        <dbReference type="ARBA" id="ARBA00032824"/>
    </source>
</evidence>
<evidence type="ECO:0000256" key="13">
    <source>
        <dbReference type="PIRSR" id="PIRSR000239-1"/>
    </source>
</evidence>
<evidence type="ECO:0000256" key="8">
    <source>
        <dbReference type="ARBA" id="ARBA00023284"/>
    </source>
</evidence>
<evidence type="ECO:0000256" key="11">
    <source>
        <dbReference type="ARBA" id="ARBA00042639"/>
    </source>
</evidence>
<keyword evidence="5" id="KW-0049">Antioxidant</keyword>
<dbReference type="InterPro" id="IPR013766">
    <property type="entry name" value="Thioredoxin_domain"/>
</dbReference>
<dbReference type="OrthoDB" id="9812811at2"/>
<evidence type="ECO:0000256" key="7">
    <source>
        <dbReference type="ARBA" id="ARBA00023157"/>
    </source>
</evidence>
<dbReference type="InterPro" id="IPR050924">
    <property type="entry name" value="Peroxiredoxin_BCP/PrxQ"/>
</dbReference>
<evidence type="ECO:0000256" key="1">
    <source>
        <dbReference type="ARBA" id="ARBA00003330"/>
    </source>
</evidence>
<evidence type="ECO:0000313" key="16">
    <source>
        <dbReference type="Proteomes" id="UP000298616"/>
    </source>
</evidence>
<dbReference type="RefSeq" id="WP_137091486.1">
    <property type="nucleotide sequence ID" value="NZ_CP028923.1"/>
</dbReference>
<dbReference type="EMBL" id="CP028923">
    <property type="protein sequence ID" value="QCK15888.1"/>
    <property type="molecule type" value="Genomic_DNA"/>
</dbReference>
<evidence type="ECO:0000256" key="2">
    <source>
        <dbReference type="ARBA" id="ARBA00011245"/>
    </source>
</evidence>
<feature type="active site" description="Cysteine sulfenic acid (-SOH) intermediate; for peroxidase activity" evidence="13">
    <location>
        <position position="46"/>
    </location>
</feature>
<dbReference type="CDD" id="cd03017">
    <property type="entry name" value="PRX_BCP"/>
    <property type="match status" value="1"/>
</dbReference>
<keyword evidence="7" id="KW-1015">Disulfide bond</keyword>
<protein>
    <recommendedName>
        <fullName evidence="3">thioredoxin-dependent peroxiredoxin</fullName>
        <ecNumber evidence="3">1.11.1.24</ecNumber>
    </recommendedName>
    <alternativeName>
        <fullName evidence="9">Thioredoxin peroxidase</fullName>
    </alternativeName>
    <alternativeName>
        <fullName evidence="11">Thioredoxin-dependent peroxiredoxin Bcp</fullName>
    </alternativeName>
</protein>
<dbReference type="Proteomes" id="UP000298616">
    <property type="component" value="Chromosome"/>
</dbReference>
<evidence type="ECO:0000256" key="12">
    <source>
        <dbReference type="ARBA" id="ARBA00049091"/>
    </source>
</evidence>
<keyword evidence="8" id="KW-0676">Redox-active center</keyword>
<evidence type="ECO:0000256" key="3">
    <source>
        <dbReference type="ARBA" id="ARBA00013017"/>
    </source>
</evidence>
<organism evidence="15 16">
    <name type="scientific">Mangrovivirga cuniculi</name>
    <dbReference type="NCBI Taxonomy" id="2715131"/>
    <lineage>
        <taxon>Bacteria</taxon>
        <taxon>Pseudomonadati</taxon>
        <taxon>Bacteroidota</taxon>
        <taxon>Cytophagia</taxon>
        <taxon>Cytophagales</taxon>
        <taxon>Mangrovivirgaceae</taxon>
        <taxon>Mangrovivirga</taxon>
    </lineage>
</organism>